<dbReference type="EMBL" id="AKOZ01000005">
    <property type="protein sequence ID" value="EJB81127.1"/>
    <property type="molecule type" value="Genomic_DNA"/>
</dbReference>
<dbReference type="AlphaFoldDB" id="J0N3Y9"/>
<evidence type="ECO:0000313" key="1">
    <source>
        <dbReference type="EMBL" id="EJB81127.1"/>
    </source>
</evidence>
<name>J0N3Y9_HELPX</name>
<comment type="caution">
    <text evidence="1">The sequence shown here is derived from an EMBL/GenBank/DDBJ whole genome shotgun (WGS) entry which is preliminary data.</text>
</comment>
<accession>J0N3Y9</accession>
<dbReference type="PATRIC" id="fig|992061.3.peg.1173"/>
<sequence length="46" mass="5235">MLKVRTKKDFLKDFILSGRITESDVTSVVDCLKNKNHSNKNIVTTP</sequence>
<protein>
    <submittedName>
        <fullName evidence="1">PZ12b</fullName>
    </submittedName>
</protein>
<organism evidence="1 2">
    <name type="scientific">Helicobacter pylori Hp H-6</name>
    <dbReference type="NCBI Taxonomy" id="992061"/>
    <lineage>
        <taxon>Bacteria</taxon>
        <taxon>Pseudomonadati</taxon>
        <taxon>Campylobacterota</taxon>
        <taxon>Epsilonproteobacteria</taxon>
        <taxon>Campylobacterales</taxon>
        <taxon>Helicobacteraceae</taxon>
        <taxon>Helicobacter</taxon>
    </lineage>
</organism>
<proteinExistence type="predicted"/>
<reference evidence="1 2" key="1">
    <citation type="journal article" date="2013" name="Pathog. Dis.">
        <title>Genome sequences of 65 Helicobacter pylori strains isolated from asymptomatic individuals and patients with gastric cancer, peptic ulcer disease, or gastritis.</title>
        <authorList>
            <person name="Blanchard T.G."/>
            <person name="Czinn S.J."/>
            <person name="Correa P."/>
            <person name="Nakazawa T."/>
            <person name="Keelan M."/>
            <person name="Morningstar L."/>
            <person name="Santana-Cruz I."/>
            <person name="Maroo A."/>
            <person name="McCracken C."/>
            <person name="Shefchek K."/>
            <person name="Daugherty S."/>
            <person name="Song Y."/>
            <person name="Fraser C.M."/>
            <person name="Fricke W.F."/>
        </authorList>
    </citation>
    <scope>NUCLEOTIDE SEQUENCE [LARGE SCALE GENOMIC DNA]</scope>
    <source>
        <strain evidence="1 2">Hp H-6</strain>
    </source>
</reference>
<gene>
    <name evidence="1" type="ORF">HPHPH6_1183</name>
</gene>
<evidence type="ECO:0000313" key="2">
    <source>
        <dbReference type="Proteomes" id="UP000004177"/>
    </source>
</evidence>
<dbReference type="Proteomes" id="UP000004177">
    <property type="component" value="Unassembled WGS sequence"/>
</dbReference>